<keyword evidence="5" id="KW-0694">RNA-binding</keyword>
<evidence type="ECO:0000313" key="6">
    <source>
        <dbReference type="EMBL" id="OLA38408.1"/>
    </source>
</evidence>
<dbReference type="GO" id="GO:0070180">
    <property type="term" value="F:large ribosomal subunit rRNA binding"/>
    <property type="evidence" value="ECO:0007669"/>
    <property type="project" value="UniProtKB-UniRule"/>
</dbReference>
<name>A0A1Q6R7Q3_9FIRM</name>
<protein>
    <recommendedName>
        <fullName evidence="4 5">Large ribosomal subunit protein uL10</fullName>
    </recommendedName>
</protein>
<dbReference type="GO" id="GO:1990904">
    <property type="term" value="C:ribonucleoprotein complex"/>
    <property type="evidence" value="ECO:0007669"/>
    <property type="project" value="UniProtKB-KW"/>
</dbReference>
<dbReference type="NCBIfam" id="NF000955">
    <property type="entry name" value="PRK00099.1-1"/>
    <property type="match status" value="1"/>
</dbReference>
<dbReference type="GeneID" id="78524940"/>
<dbReference type="Gene3D" id="6.10.250.290">
    <property type="match status" value="1"/>
</dbReference>
<dbReference type="HAMAP" id="MF_00362">
    <property type="entry name" value="Ribosomal_uL10"/>
    <property type="match status" value="1"/>
</dbReference>
<evidence type="ECO:0000256" key="4">
    <source>
        <dbReference type="ARBA" id="ARBA00035202"/>
    </source>
</evidence>
<dbReference type="AlphaFoldDB" id="A0A1Q6R7Q3"/>
<dbReference type="CDD" id="cd05797">
    <property type="entry name" value="Ribosomal_L10"/>
    <property type="match status" value="1"/>
</dbReference>
<dbReference type="PANTHER" id="PTHR11560">
    <property type="entry name" value="39S RIBOSOMAL PROTEIN L10, MITOCHONDRIAL"/>
    <property type="match status" value="1"/>
</dbReference>
<sequence>MAVIRPEKVAKVAEIQELLSNSKCTILVDFCGLTVAQDTELRRKMREAGVHYNVVKNTLLRIAAEQAGIEGLEPSLEKNTAIAVSPEDPVAVAKIVCEFAKENKELKVKVGVLDGKVIGADEIKALASLPPKEVLIAKMLGSMNAPISGFVNVLQGTIRNVVYALEAVRKQKESA</sequence>
<dbReference type="STRING" id="626940.BHW43_03445"/>
<dbReference type="GO" id="GO:0006412">
    <property type="term" value="P:translation"/>
    <property type="evidence" value="ECO:0007669"/>
    <property type="project" value="UniProtKB-UniRule"/>
</dbReference>
<evidence type="ECO:0000313" key="7">
    <source>
        <dbReference type="Proteomes" id="UP000186777"/>
    </source>
</evidence>
<comment type="function">
    <text evidence="5">Forms part of the ribosomal stalk, playing a central role in the interaction of the ribosome with GTP-bound translation factors.</text>
</comment>
<dbReference type="InterPro" id="IPR022973">
    <property type="entry name" value="Ribosomal_uL10_bac"/>
</dbReference>
<evidence type="ECO:0000256" key="1">
    <source>
        <dbReference type="ARBA" id="ARBA00008889"/>
    </source>
</evidence>
<keyword evidence="5" id="KW-0699">rRNA-binding</keyword>
<evidence type="ECO:0000256" key="5">
    <source>
        <dbReference type="HAMAP-Rule" id="MF_00362"/>
    </source>
</evidence>
<dbReference type="Proteomes" id="UP000186777">
    <property type="component" value="Unassembled WGS sequence"/>
</dbReference>
<dbReference type="Pfam" id="PF00466">
    <property type="entry name" value="Ribosomal_L10"/>
    <property type="match status" value="1"/>
</dbReference>
<dbReference type="Gene3D" id="3.30.70.1730">
    <property type="match status" value="1"/>
</dbReference>
<dbReference type="InterPro" id="IPR043141">
    <property type="entry name" value="Ribosomal_uL10-like_sf"/>
</dbReference>
<dbReference type="RefSeq" id="WP_009145194.1">
    <property type="nucleotide sequence ID" value="NZ_CABKPS010000031.1"/>
</dbReference>
<evidence type="ECO:0000256" key="2">
    <source>
        <dbReference type="ARBA" id="ARBA00022980"/>
    </source>
</evidence>
<dbReference type="EMBL" id="MNTG01000018">
    <property type="protein sequence ID" value="OLA38408.1"/>
    <property type="molecule type" value="Genomic_DNA"/>
</dbReference>
<comment type="similarity">
    <text evidence="1 5">Belongs to the universal ribosomal protein uL10 family.</text>
</comment>
<keyword evidence="2 5" id="KW-0689">Ribosomal protein</keyword>
<keyword evidence="3 5" id="KW-0687">Ribonucleoprotein</keyword>
<organism evidence="6 7">
    <name type="scientific">Phascolarctobacterium succinatutens</name>
    <dbReference type="NCBI Taxonomy" id="626940"/>
    <lineage>
        <taxon>Bacteria</taxon>
        <taxon>Bacillati</taxon>
        <taxon>Bacillota</taxon>
        <taxon>Negativicutes</taxon>
        <taxon>Acidaminococcales</taxon>
        <taxon>Acidaminococcaceae</taxon>
        <taxon>Phascolarctobacterium</taxon>
    </lineage>
</organism>
<reference evidence="6 7" key="1">
    <citation type="journal article" date="2016" name="Nat. Biotechnol.">
        <title>Measurement of bacterial replication rates in microbial communities.</title>
        <authorList>
            <person name="Brown C.T."/>
            <person name="Olm M.R."/>
            <person name="Thomas B.C."/>
            <person name="Banfield J.F."/>
        </authorList>
    </citation>
    <scope>NUCLEOTIDE SEQUENCE [LARGE SCALE GENOMIC DNA]</scope>
    <source>
        <strain evidence="6">46_33</strain>
    </source>
</reference>
<comment type="caution">
    <text evidence="6">The sequence shown here is derived from an EMBL/GenBank/DDBJ whole genome shotgun (WGS) entry which is preliminary data.</text>
</comment>
<comment type="subunit">
    <text evidence="5">Part of the ribosomal stalk of the 50S ribosomal subunit. The N-terminus interacts with L11 and the large rRNA to form the base of the stalk. The C-terminus forms an elongated spine to which L12 dimers bind in a sequential fashion forming a multimeric L10(L12)X complex.</text>
</comment>
<dbReference type="InterPro" id="IPR047865">
    <property type="entry name" value="Ribosomal_uL10_bac_type"/>
</dbReference>
<evidence type="ECO:0000256" key="3">
    <source>
        <dbReference type="ARBA" id="ARBA00023274"/>
    </source>
</evidence>
<dbReference type="SUPFAM" id="SSF160369">
    <property type="entry name" value="Ribosomal protein L10-like"/>
    <property type="match status" value="1"/>
</dbReference>
<proteinExistence type="inferred from homology"/>
<dbReference type="GO" id="GO:0005840">
    <property type="term" value="C:ribosome"/>
    <property type="evidence" value="ECO:0007669"/>
    <property type="project" value="UniProtKB-KW"/>
</dbReference>
<gene>
    <name evidence="5" type="primary">rplJ</name>
    <name evidence="6" type="ORF">BHW43_03445</name>
</gene>
<accession>A0A1Q6R7Q3</accession>
<dbReference type="InterPro" id="IPR001790">
    <property type="entry name" value="Ribosomal_uL10"/>
</dbReference>